<keyword evidence="2" id="KW-1185">Reference proteome</keyword>
<reference evidence="1 2" key="1">
    <citation type="submission" date="2021-06" db="EMBL/GenBank/DDBJ databases">
        <title>Caerostris darwini draft genome.</title>
        <authorList>
            <person name="Kono N."/>
            <person name="Arakawa K."/>
        </authorList>
    </citation>
    <scope>NUCLEOTIDE SEQUENCE [LARGE SCALE GENOMIC DNA]</scope>
</reference>
<evidence type="ECO:0000313" key="1">
    <source>
        <dbReference type="EMBL" id="GIY13058.1"/>
    </source>
</evidence>
<dbReference type="EMBL" id="BPLQ01005166">
    <property type="protein sequence ID" value="GIY13058.1"/>
    <property type="molecule type" value="Genomic_DNA"/>
</dbReference>
<name>A0AAV4QSM6_9ARAC</name>
<dbReference type="AlphaFoldDB" id="A0AAV4QSM6"/>
<protein>
    <submittedName>
        <fullName evidence="1">Uncharacterized protein</fullName>
    </submittedName>
</protein>
<dbReference type="Proteomes" id="UP001054837">
    <property type="component" value="Unassembled WGS sequence"/>
</dbReference>
<evidence type="ECO:0000313" key="2">
    <source>
        <dbReference type="Proteomes" id="UP001054837"/>
    </source>
</evidence>
<sequence>MPLTSQLSFRREMFPQLEPFAYLDTHNLEIIPLAAIRASRVPVTNIFPGGSFRKYLASAGHSAPSPFLMRTAAGVIGNNS</sequence>
<organism evidence="1 2">
    <name type="scientific">Caerostris darwini</name>
    <dbReference type="NCBI Taxonomy" id="1538125"/>
    <lineage>
        <taxon>Eukaryota</taxon>
        <taxon>Metazoa</taxon>
        <taxon>Ecdysozoa</taxon>
        <taxon>Arthropoda</taxon>
        <taxon>Chelicerata</taxon>
        <taxon>Arachnida</taxon>
        <taxon>Araneae</taxon>
        <taxon>Araneomorphae</taxon>
        <taxon>Entelegynae</taxon>
        <taxon>Araneoidea</taxon>
        <taxon>Araneidae</taxon>
        <taxon>Caerostris</taxon>
    </lineage>
</organism>
<accession>A0AAV4QSM6</accession>
<gene>
    <name evidence="1" type="ORF">CDAR_96751</name>
</gene>
<comment type="caution">
    <text evidence="1">The sequence shown here is derived from an EMBL/GenBank/DDBJ whole genome shotgun (WGS) entry which is preliminary data.</text>
</comment>
<proteinExistence type="predicted"/>